<dbReference type="InterPro" id="IPR036736">
    <property type="entry name" value="ACP-like_sf"/>
</dbReference>
<sequence length="7461" mass="815597">MHTSRLSNDITRKSFWAQRLQAVEAAPDAPLFFDKLDGTPSTHRPAAVGQEGYTRTKAVMAVDTGNLQEAASMHNLSEDTLVLAAWAVLLRSYAGEDGPVSFGVCLDREQAAWLSTMAMSRDDGLIGVMRAAEQDMKLTMGHTLPFHSLGAFADGTGFGTIATAIHLHSRKPRFPDMHFPSLATAFVNVAEGTMVHVHLSYRRDAMSGERAQSVVDNFAHVLNTLTLKLRTVGRIDADDLLVKSIDTVSRNEYNRIVQFSAPLPPKLDNCVHDLILARCAKPENANKIAVAAWDGSFTYAELAQQAFRLAGAIAGAAYHLNARANGQQLFVPFYLTKSKWTPVALLGILAAGGACVPLEPSHPAARRNDILGQLKSPIVLTNAGLHDTLAKSLDQQTPVRHLICVDLDHDPTAAAPLPHVQPDHLCYVIFTSGSTGSPKGVKWEHSTLATSVWEHGREFHMNERTRVLQFASHVFDVSVVELITPLVHGGCMVIPSDNDRIEPKRLTRFMESMGVNCALFAASFARLLSPAALPTLRTLILGGESIGQENIDKWTPALDRFIIGYGSAETCINCAKNEFSVKTQAKKPWKESLGHAIGGRMLIADRYDSDRLAPIGAVGEIIVEGPILAQGYLNDEAKTSKSFIQNPAWARKTPSFSANSKRRFYRTGDLGRQAMDGSIAFAGRADFQVKIRGQRMELDEVRFHVVKAMPSAVDVHVDVISPVGDKMLAAFLSFGTTSDLEQGVQIHPIDEAQAAALRSMKDALRGNLPAAAVPSFFIPIASLPYLVSGKVDRRRLLDFANKSTIKELSSYSNFKAQPTPIATATAPAARKQTPSTPLTANEKILVSCCREVLKSPAFGPEDNFLMSGGDSISAIKVASAARDLGISVTVTEIFNAPTIRALAQATPRAESSVRDEEIDIPVALSLLPSDLVDEIVLDVKARSPPPDKVLDVYPCTPLQGALITASTMRIDAYIARHTLELPSSVDINRFKAAWAAVIRRHDILRTRIFEGQHGVVQVVYDSELAWHTGPDLAAYCEQDRSLPMSYGDNLVRLGLVGRTFMFTIHHSLFDGWSITRLFEDVEREYAGLEALEVYQHNLYIRHLSRLDSETPKEFWTTKLASDGGLAASHFPQSIGSAYTPVPDCEVKMKLAVADNTKSEFTMPTRIRAAWALLVGRYIDSQDVVFGETFSGRSSSLKNVGFIAGPTISTAPVRITWDRAESIDTLLRRVQGDLLQFDAYGHIGIQAISKLSSSAAEACQFQHLVVIQPKRSSLLSNGDEKLKSEIGFQNVSLDLRGYHSYALNMDFTLEDDGVTVTTTFDSTVFNKQQIQYLQAQFGHVLNQVCRAQDLAKQTIGNIDYASKKDRELQIKNNRRHKMQYEQTTLLQALERHVANQPTAPAVYAWDGSLNYRELDRGTTALANHLTALGIRKGDYVPYCFPKSVWATVSILGAIKIGAIAVALEPSYPDSSILKVLSLVKPKVVLCAPTFFSRIKSMGFRPFAVEENSIRSISQRAVKKRYSVQPTDVAFVVFTSGSTGEPKGIVLEHSAVAIMGKQNGEVMAIDNNSRILQFAAYVFDVSIGDLAVSLYWGACLCVASDHDRMNNLASAINRLRVNRAWLTPTVASLISPAECPNLTWLSVGGEQLNQACKDIWEGVPLVNVYGPAEVTNLGTYVKVSRDLPITNVGHANGIRVWVCESGNPKQLAPVGCIGEIVFEGPNTSRGYLNNAKLTDAAFPQIPSWVSGEGSKPVRMYRTGDLARINVDGSIDFQGRRDTQIKLRGQRLEITAIETALRASIDEPAELAIDVLDRTSVGRDAFLIAFLHLPQRLPAQADPAAGVFSTINIKSLVAEIRSRLAQTLPPHMLPTLFIPLNRLPKLVSGKIDRKTLRLAAAKLTDEAMGAYKSDQSAEKRQPSTQEEAVMQTLWAKVLRLREAEIGVDDNFVTLGGDSITAIKIVAQARALGITVSVASIFQHGTITSLCGSMGKSTKISEAVAAAPRPRFQHPHLTDIALQCGIPEEDIEDIFPTTALQDGMVMLTEKNPTAYIAHHVMQLPSWVDVSLFSRAWQTVTDENPIMRTRIVPSGLQVTLHAAPIQWATPRSNDLHAYIQGLRQQKMGFGTQLTQHAILQNPTRFVFTAHHSVYDGWSMGLLADAVTRAYKKLAGMPTTPNKDQGPKINFHSFVDYIGTIDKTEASEFWRNQLDGADPAAFPPSLPSSYQPLANALLERKIPFPRMQKSTSTTSTLIRTAWALLISAYSGSHSDVVFGASVTGRSAPLDGVLSLVGPTLATVPFRVPLNWDESVKALLNRVQMQSFAMLEYEQYGLQNIKKAAPSAAAACDFQSLLVVHTEYDGAGPKDQLAWSSERATSDFLTNALTLECQPMGSQMLLTASYDSSIMDERQMTRMLATFDHILRQLCQGEFNNNLRLQDIDTVSPGDRAEIASITKTLPLLLNDRVHDMFARQAAATPNAVAVSAWDGDLTYRALDDLSNTLARHLQSLGVGPECFVPFAFEKSKWVPVTQMAILKAGGACVPVDPSQPLDRLQSIIGTLDAKLIVTSALHANLLVSCTQVQHFVSVSQEMVDRLPRHGGPAVNPQTSPSSACYAIFTSGSTGTPKGVVWEHATLCSSMAEHGVAFNYSTDTRVLQFSSHTFDVSVSELLTTLVFGGCICIPDDFTRLNGIAGFMNEKRVNWTFFAPSFARLMDPATVPGLKTIVLGGEAPGKDNIERWSGRPGLELIVTYGPAESCIYCAKNSVSGPQIDGSIGHSIGGMMWVADLGRPTELAPIGSVGEIVVEGSILARGYLKDQAKTAASFRPMPAKWANGRSSRVYYTGDLGRVNSDGTISCLGRRDDQVKIRGQRVELPDIEYHLRKDERVRQALVLYPRSGPCANHLVGVLSMVQEKASTGPASSTDITIANPEDWVKIPDVQDTLSQKVPVYMIPAIWIVLNSIPLMPASQKVNKKMVSEWTKAMDHATYEQIASRSAGGSSDELPVMNTALEEQVRNIWSDILNVGQKTIGPNTSFLRLGGDSISAMQVVTKCRNEGVMVTVQDLLKAKTIAEFCERAALSTGQTTTSKLVEEPESDTPFALSPIQKWFMTLAPNAPNHFNQSHLLRFTEAVDFGRLQSALLTIVQRHSMLRARFEQVGGNWQQYISSDATGSLECRDFRSIWTMQKVIEYASEAQASLDITKGPLMAADLYEMTDGTAVLFITCHHMVIDLVSWRIVLQELEEILRTGGLASTQKPLGFQTWCKLLEERTSSVVDDVDVPAQDFDFWGISSSDNAAAQVVERSFSLDDQATELLMGSANEAFNTEPLDILLTAVAHSFNQVFRSVRSPVAIFNEGHGREPWRPDIDISSTVGWFTSMCPVLLSDHKDGVLRSLKEVKDLRRRIPEKGLPFFTSFAQNATTGVEITFNYFGLFQNFERQGALLNRMSWAPFHAPPDSAADVPRFSIFDVSAGIENGVLTMNFGFNNRIKHRHLVQQWVEACSDTLADLIQATSQQRESSLTLADLPHFKTTYDELSTLLETTLPAAGVAAANVQDIYACSPMQTALLVSQAMDPTLYAVRYVWEVVPKSSQRISTDKLIAAWKTTVKQHPMLRTIFVQASSSIDGKTKSAYTQVVLKDTEPSVLICEDATSFPLGRPEHHISNGPPHHVVLSQQPSGKVMIQLDISHTLIDGSSVNALLDTLVRAYDGAPIATTPQDAYGSYISFLGQQDLDSSRQFWKAYLSGAEPCQFPALATAPSASRARQLAHLDFSYPHPAKLHSLCAQAETTAASVYKLAWALVLRVYTGNNAPCFGYLASGRDLPIEGIAEAVGPFINMLVCMVSLEEEESAVEAVLKTAHADYANCLSHQLCSLAEIQRGLGLGAGERLFNTVLSVQRLAPPGTSESAVEFKAVHVEDPSEFDIALNVGDSPDFVDVNLTYSTSVLSAHQAKSLASTFALAIDNVLESISKPIKAVSLLTPEDHQQILGWNSTVITAAVPAQCDQLISLHLPTKGGMPAVSGWDLSLTYSELDNLASTVARHLVSEYSVGPNAIVPFCFEKSAWTIVVMLGIMKSGAAFVPLDSKHPIDRLVSIVKRVQAPLIVCSDQHENIGLDIGGNLTIPYLLIGSRSINTIQASSRASLSPVARRSPSDLAYCLFTSGSTGEPKGVLIQHEALCSGATMHGRAFNYTPQARTLQFASYGFDASITEILTTLVMGGCVCVPSEEQRMDKDKLMDFVNAQNVNHALLTPSVLALMDPSRIPSITTLLLGGEAASSQLIDKWRAPTRRVLIAYGPTECTVICAGHDVTDPATLRPGKSSIGNSVGSVAWIGDAHDHNKLVPIGAIGELLVEGPILARGYLDDEVKTKAAFVKPAWAGGYRRMYRSGDLVRYQEDGTMEYLGRRDNQVKLRGQRLELGEIEEHLIKHAEVQQGSVLLIKEGVCASKLVAVLTLKASTGSKVAGRLSLASDPAEGLDVLAGDYVSSTTTAVSQELAGVLPSFMVPSCWIVASQLPLMASGKTDRRFLTGCVNSMTQDMYQLCTGMGSDTSAADKEELTPVEKTLRQVWSAVLNVQEQSINPSAGSFVKMGGDSISAMEVVAQARGKGIPLLIEQLLKAKSIKKLAAHFENLDLATSQPSTAAETSTMTATSNVQHKEEEEDDNITMFGLSPIQRMFTRLSPGENHFNQSFLLKASTDKERLTEDHVGQALDVVVKRHAMLRARFQKLGRAFKQWIEPVVEDSYIFRSWDLPASIVEFSAEAVEQIRETQQSLDLENGPVFAGDLLNIGDEQYLFLTAHHLVIDLVSWRVVIKDLEDFLVEGAISAYRSMSFEKWCGLLNTHRKSLTGTATVPFEVANPDYKYWGMAGKPNYAKDFEHHQFVLSTATSELLLGPCNDAQGTESLDLFFAAVMHSFAATFQDRDIPPIYNEGHGREPWDPSIDLSRTVGWFTTIAPVWVDSRRCNKDISEYVKQVKDVRRNTPSKGFSHFSSLDLERKPFSIEVSFNYFGSFQQLERKDALLKQVHFRNIEIDSFEVSEKHKKFSLIDINAECENNQLVFTFSFNKTMSRRDDVERWIGNYQKSLEHMARVLGSRDADSLSINEFEVSEGLGLQLSQDPALKALGITDRNVEDIYPCTPSQQGMLLSQSKDADMYWFRSVYEVESNTNTPMTLHDFRQAWKAVVRRHPVLRTIFVEQESTDGLYDQLVLKDYEPDVIEDEIRASMGETDLAEILKIKEIPADMLCRRAPQHQLRLVRQAGTGRVFCSFLLSHAIADGGSHAIMLRDFSTACQARPLGTTKPLLKNYTDYIQSRDTAADIDFWKTSLKSVDPCFLPTDNELPAEKILHKAEVPVDRISYTKLQSAARNLGVSLFSLLQVTWGLTLREYVNADRDEACFGIVTSGRDLPVKEIGDIVGPLVNILVSRVALPQDQTIAQIAEAVHDNFIDSLAHQTSSLAEITHELGLGTLFNTGMTLQKAMPGGEDASAVSFRPLGGQDPTEFDMVVQALDNGQALRLHMSYWCDKVSDDRAGNMADTFASILSQIVQNPDIKPVDLHMASDKDVQQLWNWNASLPAALDLRIEDMISQRTAENPYQEALWSTQDVLTYEQLDLLSSRISQGFLADVEREEVVPLCFEKSIWIVVAMLAVLKAGATVVLMDPSHPLERLRSIANTVKAKRILASPSQADMCLNRLGLPTVAISKDMFNRRSGVPGTAPRSFMTKRAVKSSRDAAYVVFTSGSTGTPKGSVTEHRSFCTAMQGYHQAIGQLPGERVLQFASYSFDASFLEILGSLMVGATVCVPTEEERSDQLVSFINRSATTFAVITPTARLSPAATGWFTPRTTTASPASAALASSLIEGPILARHYLNEPVKTKDAFIANPEWATPGRATRLYKTGDLVSQNADGSFQYVGRKDTQAKIRGQRLEFGDIEQAFREVVSGIENVVAEIAQEGHLVVFFSARNTNLGEFDVSAIQEKLGQKIPAYMVPSVIMPLEQIPLMPSGKVDRKKLKALGANMPAQPENRAGRLPTTEMEVALAALWKDVMKSAPARIMADDSFFHIGGDSYTAMKLVTAARAKGISLNVAAIMQTPKLSDMAKKATNTAGANLTPFDAEATAPFSMVKWTSEVEEEIIRQCDVPADAIEDVYPCTPLQEGLFVLSVRQAGAYVARHCYQLPRSLDLAQYNSAWNTVYEANAILRTHIVQLENAGGKKRGGLYQAVINKPLVWQRASSLDEFAATRPVSLGGPLAEFAIIENPSARYLVLTMHHAAYDAASLGMLLTDVEAVYAGNSLPSKPAFREFIHQLQATPPQETLNFWASYLEGAQPPTFPTIPSGHVPSATCTFESDLALPTTPSTKAFTTATLIRVAWALVLAHHANTTPGNSDIIFGETLSGRSNDSAADMQGPMITTLPIRCTLDNNNTTTTDILSRMQSALVEMIPHQHAGIQTIRLASPSAAAACGFTCSVTIAPEAVAPGSGSGLGLVPVELGAAPVMSYPLAVQFILMGGRGLKVGVYYDGALVDGGEVREMVAQFGRVLGQLGEGGEKMVGEIEFDVDGSVDVDVDVVGGGVGGGFTPAGVDGGMMGRDVLGVLNEEIEDLLDEISSQELSKPSTETSGSEVMLAVNTGNLESEMKQLWADILGMQVDEISATDNFFHLGGDSIASMRLATAAERKQIKVNVSDIFQHPTLEELCEFAAQAHPNVTAQDDTIVPEPVFQDEYQAFGVIDYLGLEQEEVVETVCRQLSVFPGDVEDIYPATDYQAWAISHGLMRSRGNTNYFLFRLHGNLDTFRLEQACRKMVAANPILRTLFTTMRGQVMQVVLRSYQIEFLRYGSEHSADDNFINWLVEQDTQRSAYLSQSIVRFKLVLHADGHYVLIMRMSHAQYDGMCMPLLIQDLEKCYNGQDPMQRPSFGKFIQGAAVREEQAVNFWGNLLEGASMTEIVEHSGPSHKHNVDTIRTRTIAPIPVNVAGMSQATLVKAAWALVLAKMSGQRDIVFGNLIFGRNMPVSGIEDIAGPCINIIPVRVGVNAMDSIHDLLALVQEQQMAAMPHEGLGFRRLVKNCTDWPDWTRFSSVVQHQQLGRDGTEGQEFKLSDNLKCEMGVLGPAYDSSDLWVQTTPHKDSFKVEIGSCSSACSKPAVAEMLLDKLCATLSIFASISAGSSPHLWELLARDGAPLIPIKSSIVEQVWGKVLPDADAIPWDTPYFDIWGDEIAPARFLEEYAEHGLHFDMEDILENPTKQAQMMLTSRHQSDKNRGRSPRPAPAPIPTRPRAATQETLQSATATTNARGFWILDNSSKKTSRASSSQRSPVPGSPMVSSPLVASPRIMGTLPPRRKNTMGFAPPSRRTTAPYPTAYTPTTANSNYSLSSSTASSTAGGPVSTQKHAQGPGAGQGVMGQTWADRNKSYASISPPPTPGSSAGSVGSASSPRSSALRPFKLPEFAQAAATAGGAEAERPRLRRKKVNSFPVGFGQGRW</sequence>
<dbReference type="Gene3D" id="3.30.300.30">
    <property type="match status" value="5"/>
</dbReference>
<dbReference type="FunFam" id="3.30.559.30:FF:000005">
    <property type="entry name" value="Nonribosomal peptide synthase Pes1"/>
    <property type="match status" value="1"/>
</dbReference>
<accession>Q2GU14</accession>
<dbReference type="FunFam" id="3.30.300.30:FF:000015">
    <property type="entry name" value="Nonribosomal peptide synthase SidD"/>
    <property type="match status" value="5"/>
</dbReference>
<keyword evidence="4" id="KW-0436">Ligase</keyword>
<dbReference type="InterPro" id="IPR000873">
    <property type="entry name" value="AMP-dep_synth/lig_dom"/>
</dbReference>
<dbReference type="OMA" id="HAMERIV"/>
<dbReference type="SMART" id="SM00823">
    <property type="entry name" value="PKS_PP"/>
    <property type="match status" value="5"/>
</dbReference>
<evidence type="ECO:0000256" key="1">
    <source>
        <dbReference type="ARBA" id="ARBA00005179"/>
    </source>
</evidence>
<dbReference type="Gene3D" id="2.30.38.10">
    <property type="entry name" value="Luciferase, Domain 3"/>
    <property type="match status" value="3"/>
</dbReference>
<dbReference type="eggNOG" id="KOG1176">
    <property type="taxonomic scope" value="Eukaryota"/>
</dbReference>
<protein>
    <recommendedName>
        <fullName evidence="7">Carrier domain-containing protein</fullName>
    </recommendedName>
</protein>
<dbReference type="FunFam" id="1.10.1200.10:FF:000005">
    <property type="entry name" value="Nonribosomal peptide synthetase 1"/>
    <property type="match status" value="1"/>
</dbReference>
<dbReference type="GeneID" id="4395410"/>
<dbReference type="InterPro" id="IPR010071">
    <property type="entry name" value="AA_adenyl_dom"/>
</dbReference>
<feature type="compositionally biased region" description="Polar residues" evidence="6">
    <location>
        <begin position="7259"/>
        <end position="7272"/>
    </location>
</feature>
<evidence type="ECO:0000313" key="9">
    <source>
        <dbReference type="Proteomes" id="UP000001056"/>
    </source>
</evidence>
<dbReference type="FunFam" id="3.30.559.30:FF:000003">
    <property type="entry name" value="Nonribosomal peptide synthase SidD"/>
    <property type="match status" value="2"/>
</dbReference>
<dbReference type="InterPro" id="IPR045851">
    <property type="entry name" value="AMP-bd_C_sf"/>
</dbReference>
<dbReference type="PANTHER" id="PTHR45527:SF1">
    <property type="entry name" value="FATTY ACID SYNTHASE"/>
    <property type="match status" value="1"/>
</dbReference>
<dbReference type="GO" id="GO:0005737">
    <property type="term" value="C:cytoplasm"/>
    <property type="evidence" value="ECO:0007669"/>
    <property type="project" value="TreeGrafter"/>
</dbReference>
<dbReference type="InterPro" id="IPR042099">
    <property type="entry name" value="ANL_N_sf"/>
</dbReference>
<feature type="compositionally biased region" description="Low complexity" evidence="6">
    <location>
        <begin position="7402"/>
        <end position="7418"/>
    </location>
</feature>
<dbReference type="Gene3D" id="3.30.559.10">
    <property type="entry name" value="Chloramphenicol acetyltransferase-like domain"/>
    <property type="match status" value="8"/>
</dbReference>
<feature type="compositionally biased region" description="Low complexity" evidence="6">
    <location>
        <begin position="7428"/>
        <end position="7437"/>
    </location>
</feature>
<dbReference type="FunFam" id="3.30.559.30:FF:000002">
    <property type="entry name" value="Nonribosomal peptide synthase Pes1"/>
    <property type="match status" value="2"/>
</dbReference>
<dbReference type="OrthoDB" id="416786at2759"/>
<gene>
    <name evidence="8" type="ORF">CHGG_08540</name>
</gene>
<feature type="domain" description="Carrier" evidence="7">
    <location>
        <begin position="6608"/>
        <end position="6684"/>
    </location>
</feature>
<feature type="region of interest" description="Disordered" evidence="6">
    <location>
        <begin position="7228"/>
        <end position="7461"/>
    </location>
</feature>
<keyword evidence="2" id="KW-0596">Phosphopantetheine</keyword>
<dbReference type="InterPro" id="IPR009081">
    <property type="entry name" value="PP-bd_ACP"/>
</dbReference>
<feature type="compositionally biased region" description="Low complexity" evidence="6">
    <location>
        <begin position="7287"/>
        <end position="7307"/>
    </location>
</feature>
<dbReference type="Gene3D" id="3.40.50.12780">
    <property type="entry name" value="N-terminal domain of ligase-like"/>
    <property type="match status" value="3"/>
</dbReference>
<dbReference type="PROSITE" id="PS50075">
    <property type="entry name" value="CARRIER"/>
    <property type="match status" value="6"/>
</dbReference>
<dbReference type="HOGENOM" id="CLU_000022_60_6_1"/>
<dbReference type="GO" id="GO:0044550">
    <property type="term" value="P:secondary metabolite biosynthetic process"/>
    <property type="evidence" value="ECO:0007669"/>
    <property type="project" value="TreeGrafter"/>
</dbReference>
<evidence type="ECO:0000313" key="8">
    <source>
        <dbReference type="EMBL" id="EAQ84526.1"/>
    </source>
</evidence>
<dbReference type="InterPro" id="IPR020845">
    <property type="entry name" value="AMP-binding_CS"/>
</dbReference>
<evidence type="ECO:0000256" key="6">
    <source>
        <dbReference type="SAM" id="MobiDB-lite"/>
    </source>
</evidence>
<feature type="domain" description="Carrier" evidence="7">
    <location>
        <begin position="836"/>
        <end position="910"/>
    </location>
</feature>
<keyword evidence="3" id="KW-0597">Phosphoprotein</keyword>
<name>Q2GU14_CHAGB</name>
<dbReference type="GO" id="GO:0031177">
    <property type="term" value="F:phosphopantetheine binding"/>
    <property type="evidence" value="ECO:0007669"/>
    <property type="project" value="InterPro"/>
</dbReference>
<dbReference type="VEuPathDB" id="FungiDB:CHGG_08540"/>
<dbReference type="Proteomes" id="UP000001056">
    <property type="component" value="Unassembled WGS sequence"/>
</dbReference>
<dbReference type="STRING" id="306901.Q2GU14"/>
<feature type="compositionally biased region" description="Low complexity" evidence="6">
    <location>
        <begin position="7333"/>
        <end position="7361"/>
    </location>
</feature>
<evidence type="ECO:0000256" key="5">
    <source>
        <dbReference type="ARBA" id="ARBA00029454"/>
    </source>
</evidence>
<dbReference type="Gene3D" id="1.10.1200.10">
    <property type="entry name" value="ACP-like"/>
    <property type="match status" value="6"/>
</dbReference>
<dbReference type="NCBIfam" id="NF003417">
    <property type="entry name" value="PRK04813.1"/>
    <property type="match status" value="6"/>
</dbReference>
<evidence type="ECO:0000259" key="7">
    <source>
        <dbReference type="PROSITE" id="PS50075"/>
    </source>
</evidence>
<dbReference type="InterPro" id="IPR020806">
    <property type="entry name" value="PKS_PP-bd"/>
</dbReference>
<evidence type="ECO:0000256" key="3">
    <source>
        <dbReference type="ARBA" id="ARBA00022553"/>
    </source>
</evidence>
<dbReference type="InterPro" id="IPR006162">
    <property type="entry name" value="Ppantetheine_attach_site"/>
</dbReference>
<dbReference type="SUPFAM" id="SSF47336">
    <property type="entry name" value="ACP-like"/>
    <property type="match status" value="6"/>
</dbReference>
<feature type="domain" description="Carrier" evidence="7">
    <location>
        <begin position="6012"/>
        <end position="6088"/>
    </location>
</feature>
<dbReference type="Pfam" id="PF00501">
    <property type="entry name" value="AMP-binding"/>
    <property type="match status" value="5"/>
</dbReference>
<dbReference type="Gene3D" id="3.40.50.980">
    <property type="match status" value="4"/>
</dbReference>
<feature type="domain" description="Carrier" evidence="7">
    <location>
        <begin position="1914"/>
        <end position="1990"/>
    </location>
</feature>
<dbReference type="FunFam" id="3.30.559.10:FF:000016">
    <property type="entry name" value="Nonribosomal peptide synthase Pes1"/>
    <property type="match status" value="1"/>
</dbReference>
<organism evidence="8 9">
    <name type="scientific">Chaetomium globosum (strain ATCC 6205 / CBS 148.51 / DSM 1962 / NBRC 6347 / NRRL 1970)</name>
    <name type="common">Soil fungus</name>
    <dbReference type="NCBI Taxonomy" id="306901"/>
    <lineage>
        <taxon>Eukaryota</taxon>
        <taxon>Fungi</taxon>
        <taxon>Dikarya</taxon>
        <taxon>Ascomycota</taxon>
        <taxon>Pezizomycotina</taxon>
        <taxon>Sordariomycetes</taxon>
        <taxon>Sordariomycetidae</taxon>
        <taxon>Sordariales</taxon>
        <taxon>Chaetomiaceae</taxon>
        <taxon>Chaetomium</taxon>
    </lineage>
</organism>
<dbReference type="EMBL" id="CH408034">
    <property type="protein sequence ID" value="EAQ84526.1"/>
    <property type="molecule type" value="Genomic_DNA"/>
</dbReference>
<dbReference type="CDD" id="cd19534">
    <property type="entry name" value="E_NRPS"/>
    <property type="match status" value="2"/>
</dbReference>
<dbReference type="Gene3D" id="3.30.559.30">
    <property type="entry name" value="Nonribosomal peptide synthetase, condensation domain"/>
    <property type="match status" value="9"/>
</dbReference>
<dbReference type="Pfam" id="PF00550">
    <property type="entry name" value="PP-binding"/>
    <property type="match status" value="6"/>
</dbReference>
<dbReference type="PROSITE" id="PS00012">
    <property type="entry name" value="PHOSPHOPANTETHEINE"/>
    <property type="match status" value="4"/>
</dbReference>
<proteinExistence type="inferred from homology"/>
<dbReference type="PANTHER" id="PTHR45527">
    <property type="entry name" value="NONRIBOSOMAL PEPTIDE SYNTHETASE"/>
    <property type="match status" value="1"/>
</dbReference>
<dbReference type="Pfam" id="PF00668">
    <property type="entry name" value="Condensation"/>
    <property type="match status" value="8"/>
</dbReference>
<dbReference type="CDD" id="cd05918">
    <property type="entry name" value="A_NRPS_SidN3_like"/>
    <property type="match status" value="5"/>
</dbReference>
<dbReference type="NCBIfam" id="TIGR01733">
    <property type="entry name" value="AA-adenyl-dom"/>
    <property type="match status" value="3"/>
</dbReference>
<dbReference type="InterPro" id="IPR001242">
    <property type="entry name" value="Condensation_dom"/>
</dbReference>
<dbReference type="eggNOG" id="KOG1178">
    <property type="taxonomic scope" value="Eukaryota"/>
</dbReference>
<dbReference type="GO" id="GO:0016874">
    <property type="term" value="F:ligase activity"/>
    <property type="evidence" value="ECO:0007669"/>
    <property type="project" value="UniProtKB-KW"/>
</dbReference>
<evidence type="ECO:0000256" key="4">
    <source>
        <dbReference type="ARBA" id="ARBA00022598"/>
    </source>
</evidence>
<dbReference type="RefSeq" id="XP_001226467.1">
    <property type="nucleotide sequence ID" value="XM_001226466.1"/>
</dbReference>
<reference evidence="9" key="1">
    <citation type="journal article" date="2015" name="Genome Announc.">
        <title>Draft genome sequence of the cellulolytic fungus Chaetomium globosum.</title>
        <authorList>
            <person name="Cuomo C.A."/>
            <person name="Untereiner W.A."/>
            <person name="Ma L.-J."/>
            <person name="Grabherr M."/>
            <person name="Birren B.W."/>
        </authorList>
    </citation>
    <scope>NUCLEOTIDE SEQUENCE [LARGE SCALE GENOMIC DNA]</scope>
    <source>
        <strain evidence="9">ATCC 6205 / CBS 148.51 / DSM 1962 / NBRC 6347 / NRRL 1970</strain>
    </source>
</reference>
<dbReference type="SMART" id="SM01294">
    <property type="entry name" value="PKS_PP_betabranch"/>
    <property type="match status" value="2"/>
</dbReference>
<dbReference type="PROSITE" id="PS00455">
    <property type="entry name" value="AMP_BINDING"/>
    <property type="match status" value="3"/>
</dbReference>
<feature type="domain" description="Carrier" evidence="7">
    <location>
        <begin position="4543"/>
        <end position="4620"/>
    </location>
</feature>
<keyword evidence="9" id="KW-1185">Reference proteome</keyword>
<comment type="similarity">
    <text evidence="5">Belongs to the NRP synthetase family.</text>
</comment>
<dbReference type="CDD" id="cd19545">
    <property type="entry name" value="FUM14_C_NRPS-like"/>
    <property type="match status" value="3"/>
</dbReference>
<dbReference type="SUPFAM" id="SSF52777">
    <property type="entry name" value="CoA-dependent acyltransferases"/>
    <property type="match status" value="17"/>
</dbReference>
<dbReference type="CDD" id="cd19542">
    <property type="entry name" value="CT_NRPS-like"/>
    <property type="match status" value="3"/>
</dbReference>
<dbReference type="GO" id="GO:0043041">
    <property type="term" value="P:amino acid activation for nonribosomal peptide biosynthetic process"/>
    <property type="evidence" value="ECO:0007669"/>
    <property type="project" value="TreeGrafter"/>
</dbReference>
<evidence type="ECO:0000256" key="2">
    <source>
        <dbReference type="ARBA" id="ARBA00022450"/>
    </source>
</evidence>
<comment type="pathway">
    <text evidence="1">Secondary metabolite biosynthesis.</text>
</comment>
<dbReference type="InParanoid" id="Q2GU14"/>
<feature type="domain" description="Carrier" evidence="7">
    <location>
        <begin position="2997"/>
        <end position="3073"/>
    </location>
</feature>
<dbReference type="SUPFAM" id="SSF56801">
    <property type="entry name" value="Acetyl-CoA synthetase-like"/>
    <property type="match status" value="5"/>
</dbReference>
<dbReference type="InterPro" id="IPR023213">
    <property type="entry name" value="CAT-like_dom_sf"/>
</dbReference>